<sequence>MDLLYTAPVKAVLTALVTTLVPFLTYVVFLSYTPTVDKKSPEFTPNTVLERILLANSTNAGGRELGLMFYDWDLFINQSINQSSINLLQSN</sequence>
<feature type="transmembrane region" description="Helical" evidence="1">
    <location>
        <begin position="12"/>
        <end position="32"/>
    </location>
</feature>
<gene>
    <name evidence="2" type="ORF">ACN42_g10472</name>
</gene>
<proteinExistence type="predicted"/>
<evidence type="ECO:0000313" key="3">
    <source>
        <dbReference type="Proteomes" id="UP000055045"/>
    </source>
</evidence>
<keyword evidence="1" id="KW-0472">Membrane</keyword>
<accession>A0A124GQ19</accession>
<organism evidence="2 3">
    <name type="scientific">Penicillium freii</name>
    <dbReference type="NCBI Taxonomy" id="48697"/>
    <lineage>
        <taxon>Eukaryota</taxon>
        <taxon>Fungi</taxon>
        <taxon>Dikarya</taxon>
        <taxon>Ascomycota</taxon>
        <taxon>Pezizomycotina</taxon>
        <taxon>Eurotiomycetes</taxon>
        <taxon>Eurotiomycetidae</taxon>
        <taxon>Eurotiales</taxon>
        <taxon>Aspergillaceae</taxon>
        <taxon>Penicillium</taxon>
    </lineage>
</organism>
<evidence type="ECO:0000256" key="1">
    <source>
        <dbReference type="SAM" id="Phobius"/>
    </source>
</evidence>
<protein>
    <submittedName>
        <fullName evidence="2">Uncharacterized protein</fullName>
    </submittedName>
</protein>
<reference evidence="2 3" key="1">
    <citation type="submission" date="2015-10" db="EMBL/GenBank/DDBJ databases">
        <title>Genome sequencing of Penicillium freii.</title>
        <authorList>
            <person name="Nguyen H.D."/>
            <person name="Visagie C.M."/>
            <person name="Seifert K.A."/>
        </authorList>
    </citation>
    <scope>NUCLEOTIDE SEQUENCE [LARGE SCALE GENOMIC DNA]</scope>
    <source>
        <strain evidence="2 3">DAOM 242723</strain>
    </source>
</reference>
<dbReference type="AlphaFoldDB" id="A0A124GQ19"/>
<keyword evidence="1" id="KW-1133">Transmembrane helix</keyword>
<keyword evidence="3" id="KW-1185">Reference proteome</keyword>
<comment type="caution">
    <text evidence="2">The sequence shown here is derived from an EMBL/GenBank/DDBJ whole genome shotgun (WGS) entry which is preliminary data.</text>
</comment>
<dbReference type="EMBL" id="LLXE01000442">
    <property type="protein sequence ID" value="KUM56736.1"/>
    <property type="molecule type" value="Genomic_DNA"/>
</dbReference>
<dbReference type="Proteomes" id="UP000055045">
    <property type="component" value="Unassembled WGS sequence"/>
</dbReference>
<name>A0A124GQ19_PENFR</name>
<evidence type="ECO:0000313" key="2">
    <source>
        <dbReference type="EMBL" id="KUM56736.1"/>
    </source>
</evidence>
<keyword evidence="1" id="KW-0812">Transmembrane</keyword>